<dbReference type="Gene3D" id="3.40.1360.10">
    <property type="match status" value="1"/>
</dbReference>
<name>A0A9D2M6S0_9FIRM</name>
<dbReference type="AlphaFoldDB" id="A0A9D2M6S0"/>
<feature type="domain" description="DUF3991" evidence="1">
    <location>
        <begin position="123"/>
        <end position="193"/>
    </location>
</feature>
<evidence type="ECO:0000313" key="2">
    <source>
        <dbReference type="EMBL" id="HJB42431.1"/>
    </source>
</evidence>
<dbReference type="Gene3D" id="3.90.580.10">
    <property type="entry name" value="Zinc finger, CHC2-type domain"/>
    <property type="match status" value="1"/>
</dbReference>
<dbReference type="InterPro" id="IPR025054">
    <property type="entry name" value="DUF3991"/>
</dbReference>
<evidence type="ECO:0000259" key="1">
    <source>
        <dbReference type="Pfam" id="PF13154"/>
    </source>
</evidence>
<sequence>MPGVTKEQVAAARRMTAIEFLRRYRAADLVQSSAHGEFELKSHDSFKINGESSLWHWKSRGIGGKSALDYLLHVEGCSFVEAVRLLCDEQPVFTPKNHANVERKRPPFEPPEKSPTSTRVESYLRCRGISQAVIDHCLQAGILYESLPYHNCVFVGRDADGVPKYAALRGTYTYGKQFKAESTGSDKRFGFCIEPAQESGTVAVFEAAIDAMAEMTLTGDAADKYRLSLGGIYAPEDGKPIRPPAALEEFLRRRPQVNRIEFCLDNDPPGRAAAAALARLYGERYQVAVRLPPIEGFDYADLAQAALEYRTKGKVKSCARKQSKYDAR</sequence>
<dbReference type="InterPro" id="IPR036977">
    <property type="entry name" value="DNA_primase_Znf_CHC2"/>
</dbReference>
<protein>
    <submittedName>
        <fullName evidence="2">DUF3991 domain-containing protein</fullName>
    </submittedName>
</protein>
<dbReference type="GO" id="GO:0008270">
    <property type="term" value="F:zinc ion binding"/>
    <property type="evidence" value="ECO:0007669"/>
    <property type="project" value="InterPro"/>
</dbReference>
<dbReference type="Pfam" id="PF13154">
    <property type="entry name" value="DUF3991"/>
    <property type="match status" value="1"/>
</dbReference>
<comment type="caution">
    <text evidence="2">The sequence shown here is derived from an EMBL/GenBank/DDBJ whole genome shotgun (WGS) entry which is preliminary data.</text>
</comment>
<gene>
    <name evidence="2" type="ORF">H9945_08025</name>
</gene>
<evidence type="ECO:0000313" key="3">
    <source>
        <dbReference type="Proteomes" id="UP000886803"/>
    </source>
</evidence>
<reference evidence="2" key="2">
    <citation type="submission" date="2021-04" db="EMBL/GenBank/DDBJ databases">
        <authorList>
            <person name="Gilroy R."/>
        </authorList>
    </citation>
    <scope>NUCLEOTIDE SEQUENCE</scope>
    <source>
        <strain evidence="2">ChiBcec8-13705</strain>
    </source>
</reference>
<dbReference type="SUPFAM" id="SSF57783">
    <property type="entry name" value="Zinc beta-ribbon"/>
    <property type="match status" value="1"/>
</dbReference>
<reference evidence="2" key="1">
    <citation type="journal article" date="2021" name="PeerJ">
        <title>Extensive microbial diversity within the chicken gut microbiome revealed by metagenomics and culture.</title>
        <authorList>
            <person name="Gilroy R."/>
            <person name="Ravi A."/>
            <person name="Getino M."/>
            <person name="Pursley I."/>
            <person name="Horton D.L."/>
            <person name="Alikhan N.F."/>
            <person name="Baker D."/>
            <person name="Gharbi K."/>
            <person name="Hall N."/>
            <person name="Watson M."/>
            <person name="Adriaenssens E.M."/>
            <person name="Foster-Nyarko E."/>
            <person name="Jarju S."/>
            <person name="Secka A."/>
            <person name="Antonio M."/>
            <person name="Oren A."/>
            <person name="Chaudhuri R.R."/>
            <person name="La Ragione R."/>
            <person name="Hildebrand F."/>
            <person name="Pallen M.J."/>
        </authorList>
    </citation>
    <scope>NUCLEOTIDE SEQUENCE</scope>
    <source>
        <strain evidence="2">ChiBcec8-13705</strain>
    </source>
</reference>
<dbReference type="GO" id="GO:0003677">
    <property type="term" value="F:DNA binding"/>
    <property type="evidence" value="ECO:0007669"/>
    <property type="project" value="InterPro"/>
</dbReference>
<dbReference type="EMBL" id="DWYG01000135">
    <property type="protein sequence ID" value="HJB42431.1"/>
    <property type="molecule type" value="Genomic_DNA"/>
</dbReference>
<accession>A0A9D2M6S0</accession>
<dbReference type="GO" id="GO:0006260">
    <property type="term" value="P:DNA replication"/>
    <property type="evidence" value="ECO:0007669"/>
    <property type="project" value="InterPro"/>
</dbReference>
<organism evidence="2 3">
    <name type="scientific">Candidatus Gemmiger avicola</name>
    <dbReference type="NCBI Taxonomy" id="2838605"/>
    <lineage>
        <taxon>Bacteria</taxon>
        <taxon>Bacillati</taxon>
        <taxon>Bacillota</taxon>
        <taxon>Clostridia</taxon>
        <taxon>Eubacteriales</taxon>
        <taxon>Gemmiger</taxon>
    </lineage>
</organism>
<proteinExistence type="predicted"/>
<dbReference type="Pfam" id="PF13155">
    <property type="entry name" value="Toprim_2"/>
    <property type="match status" value="1"/>
</dbReference>
<dbReference type="Proteomes" id="UP000886803">
    <property type="component" value="Unassembled WGS sequence"/>
</dbReference>